<dbReference type="OrthoDB" id="19209at2759"/>
<dbReference type="GeneID" id="15804343"/>
<dbReference type="Gene3D" id="3.30.720.10">
    <property type="entry name" value="Signal recognition particle alu RNA binding heterodimer, srp9/1"/>
    <property type="match status" value="1"/>
</dbReference>
<dbReference type="AlphaFoldDB" id="L1LC09"/>
<keyword evidence="3" id="KW-1185">Reference proteome</keyword>
<evidence type="ECO:0000256" key="1">
    <source>
        <dbReference type="SAM" id="MobiDB-lite"/>
    </source>
</evidence>
<accession>L1LC09</accession>
<name>L1LC09_THEEQ</name>
<dbReference type="GO" id="GO:0048500">
    <property type="term" value="C:signal recognition particle"/>
    <property type="evidence" value="ECO:0007669"/>
    <property type="project" value="InterPro"/>
</dbReference>
<comment type="caution">
    <text evidence="2">The sequence shown here is derived from an EMBL/GenBank/DDBJ whole genome shotgun (WGS) entry which is preliminary data.</text>
</comment>
<dbReference type="KEGG" id="beq:BEWA_012670"/>
<protein>
    <submittedName>
        <fullName evidence="2">Uncharacterized protein</fullName>
    </submittedName>
</protein>
<dbReference type="InterPro" id="IPR009018">
    <property type="entry name" value="Signal_recog_particle_SRP9/14"/>
</dbReference>
<gene>
    <name evidence="2" type="ORF">BEWA_012670</name>
</gene>
<organism evidence="2 3">
    <name type="scientific">Theileria equi strain WA</name>
    <dbReference type="NCBI Taxonomy" id="1537102"/>
    <lineage>
        <taxon>Eukaryota</taxon>
        <taxon>Sar</taxon>
        <taxon>Alveolata</taxon>
        <taxon>Apicomplexa</taxon>
        <taxon>Aconoidasida</taxon>
        <taxon>Piroplasmida</taxon>
        <taxon>Theileriidae</taxon>
        <taxon>Theileria</taxon>
    </lineage>
</organism>
<evidence type="ECO:0000313" key="3">
    <source>
        <dbReference type="Proteomes" id="UP000031512"/>
    </source>
</evidence>
<evidence type="ECO:0000313" key="2">
    <source>
        <dbReference type="EMBL" id="EKX72708.1"/>
    </source>
</evidence>
<dbReference type="GO" id="GO:0008312">
    <property type="term" value="F:7S RNA binding"/>
    <property type="evidence" value="ECO:0007669"/>
    <property type="project" value="InterPro"/>
</dbReference>
<dbReference type="SUPFAM" id="SSF54762">
    <property type="entry name" value="Signal recognition particle alu RNA binding heterodimer, SRP9/14"/>
    <property type="match status" value="1"/>
</dbReference>
<proteinExistence type="predicted"/>
<reference evidence="2 3" key="1">
    <citation type="journal article" date="2012" name="BMC Genomics">
        <title>Comparative genomic analysis and phylogenetic position of Theileria equi.</title>
        <authorList>
            <person name="Kappmeyer L.S."/>
            <person name="Thiagarajan M."/>
            <person name="Herndon D.R."/>
            <person name="Ramsay J.D."/>
            <person name="Caler E."/>
            <person name="Djikeng A."/>
            <person name="Gillespie J.J."/>
            <person name="Lau A.O."/>
            <person name="Roalson E.H."/>
            <person name="Silva J.C."/>
            <person name="Silva M.G."/>
            <person name="Suarez C.E."/>
            <person name="Ueti M.W."/>
            <person name="Nene V.M."/>
            <person name="Mealey R.H."/>
            <person name="Knowles D.P."/>
            <person name="Brayton K.A."/>
        </authorList>
    </citation>
    <scope>NUCLEOTIDE SEQUENCE [LARGE SCALE GENOMIC DNA]</scope>
    <source>
        <strain evidence="2 3">WA</strain>
    </source>
</reference>
<dbReference type="Proteomes" id="UP000031512">
    <property type="component" value="Unassembled WGS sequence"/>
</dbReference>
<dbReference type="EMBL" id="ACOU01000004">
    <property type="protein sequence ID" value="EKX72708.1"/>
    <property type="molecule type" value="Genomic_DNA"/>
</dbReference>
<dbReference type="STRING" id="1537102.L1LC09"/>
<sequence>MYSPQKHTDIPNSRTWKRKKTEQVESQSDADPVCLIRAKIGKRKISAHVPNSISEDFTNAVNDICELMGHKEDSDQV</sequence>
<dbReference type="RefSeq" id="XP_004832160.1">
    <property type="nucleotide sequence ID" value="XM_004832103.1"/>
</dbReference>
<dbReference type="GO" id="GO:0006614">
    <property type="term" value="P:SRP-dependent cotranslational protein targeting to membrane"/>
    <property type="evidence" value="ECO:0007669"/>
    <property type="project" value="InterPro"/>
</dbReference>
<dbReference type="VEuPathDB" id="PiroplasmaDB:BEWA_012670"/>
<feature type="region of interest" description="Disordered" evidence="1">
    <location>
        <begin position="1"/>
        <end position="29"/>
    </location>
</feature>
<dbReference type="eggNOG" id="ENOG502QWX4">
    <property type="taxonomic scope" value="Eukaryota"/>
</dbReference>